<dbReference type="GO" id="GO:0016757">
    <property type="term" value="F:glycosyltransferase activity"/>
    <property type="evidence" value="ECO:0007669"/>
    <property type="project" value="TreeGrafter"/>
</dbReference>
<dbReference type="EMBL" id="FRCB01000010">
    <property type="protein sequence ID" value="SHM62072.1"/>
    <property type="molecule type" value="Genomic_DNA"/>
</dbReference>
<accession>A0A1M7K9V1</accession>
<dbReference type="PANTHER" id="PTHR46401:SF2">
    <property type="entry name" value="GLYCOSYLTRANSFERASE WBBK-RELATED"/>
    <property type="match status" value="1"/>
</dbReference>
<dbReference type="Gene3D" id="3.40.50.11090">
    <property type="match status" value="1"/>
</dbReference>
<dbReference type="Proteomes" id="UP000322545">
    <property type="component" value="Unassembled WGS sequence"/>
</dbReference>
<evidence type="ECO:0000313" key="3">
    <source>
        <dbReference type="Proteomes" id="UP000322545"/>
    </source>
</evidence>
<keyword evidence="1 2" id="KW-0808">Transferase</keyword>
<dbReference type="CDD" id="cd03801">
    <property type="entry name" value="GT4_PimA-like"/>
    <property type="match status" value="1"/>
</dbReference>
<sequence>MKITFVSPAPNLSGGIRVIAIYADLLTEMGHDVTVVARVPPRPGAKAVAKGLIKGRLPRKRGASHYDGLKARLHLVETDMPLTDKDIPDGDAVIATLWETAYMVAGLSDAKGRKFYFVQHHEVHSPNLSHFSAGSYYLPLKKIAVSGWLVSAMRDLYGDHDVSLVPNAVDPSLFFAASRDKRTRPTVSMMYSKTSFKGTDTSLKAVNLARQVLPDIHLLAFGSQRPSPDLPLPPDTTFYFSPPQTSLRDIYAASDLYLFGSRFEGFGLPVLEAMACRCPVVATRAGCAPDFILHGKSGYLVDVDDPESMAEAIVDVLCLDNCAWKAMSLAAFQAVEGYQWTDAAKRFLACLQPT</sequence>
<reference evidence="2 3" key="1">
    <citation type="submission" date="2016-11" db="EMBL/GenBank/DDBJ databases">
        <authorList>
            <person name="Varghese N."/>
            <person name="Submissions S."/>
        </authorList>
    </citation>
    <scope>NUCLEOTIDE SEQUENCE [LARGE SCALE GENOMIC DNA]</scope>
    <source>
        <strain evidence="2 3">DSM 28249</strain>
    </source>
</reference>
<protein>
    <submittedName>
        <fullName evidence="2">Glycosyltransferase involved in cell wall bisynthesis</fullName>
    </submittedName>
</protein>
<evidence type="ECO:0000256" key="1">
    <source>
        <dbReference type="ARBA" id="ARBA00022679"/>
    </source>
</evidence>
<proteinExistence type="predicted"/>
<dbReference type="GO" id="GO:0009103">
    <property type="term" value="P:lipopolysaccharide biosynthetic process"/>
    <property type="evidence" value="ECO:0007669"/>
    <property type="project" value="TreeGrafter"/>
</dbReference>
<gene>
    <name evidence="2" type="ORF">SAMN05443432_11042</name>
</gene>
<dbReference type="SUPFAM" id="SSF53756">
    <property type="entry name" value="UDP-Glycosyltransferase/glycogen phosphorylase"/>
    <property type="match status" value="1"/>
</dbReference>
<dbReference type="AlphaFoldDB" id="A0A1M7K9V1"/>
<name>A0A1M7K9V1_9RHOB</name>
<keyword evidence="3" id="KW-1185">Reference proteome</keyword>
<dbReference type="Gene3D" id="3.40.50.2000">
    <property type="entry name" value="Glycogen Phosphorylase B"/>
    <property type="match status" value="1"/>
</dbReference>
<evidence type="ECO:0000313" key="2">
    <source>
        <dbReference type="EMBL" id="SHM62072.1"/>
    </source>
</evidence>
<dbReference type="PANTHER" id="PTHR46401">
    <property type="entry name" value="GLYCOSYLTRANSFERASE WBBK-RELATED"/>
    <property type="match status" value="1"/>
</dbReference>
<organism evidence="2 3">
    <name type="scientific">Roseovarius litoreus</name>
    <dbReference type="NCBI Taxonomy" id="1155722"/>
    <lineage>
        <taxon>Bacteria</taxon>
        <taxon>Pseudomonadati</taxon>
        <taxon>Pseudomonadota</taxon>
        <taxon>Alphaproteobacteria</taxon>
        <taxon>Rhodobacterales</taxon>
        <taxon>Roseobacteraceae</taxon>
        <taxon>Roseovarius</taxon>
    </lineage>
</organism>
<dbReference type="RefSeq" id="WP_149780605.1">
    <property type="nucleotide sequence ID" value="NZ_FRCB01000010.1"/>
</dbReference>
<dbReference type="Pfam" id="PF13692">
    <property type="entry name" value="Glyco_trans_1_4"/>
    <property type="match status" value="1"/>
</dbReference>